<dbReference type="SMART" id="SM00155">
    <property type="entry name" value="PLDc"/>
    <property type="match status" value="2"/>
</dbReference>
<gene>
    <name evidence="15" type="primary">cls</name>
    <name evidence="15" type="ORF">ABE541_24325</name>
</gene>
<proteinExistence type="predicted"/>
<keyword evidence="10" id="KW-0594">Phospholipid biosynthesis</keyword>
<keyword evidence="16" id="KW-1185">Reference proteome</keyword>
<keyword evidence="4" id="KW-0808">Transferase</keyword>
<dbReference type="PANTHER" id="PTHR21248:SF22">
    <property type="entry name" value="PHOSPHOLIPASE D"/>
    <property type="match status" value="1"/>
</dbReference>
<evidence type="ECO:0000313" key="16">
    <source>
        <dbReference type="Proteomes" id="UP001409291"/>
    </source>
</evidence>
<sequence>MQNFFNEIEIDWNQLWQWLLNWYWLPLFVLYFGVISTILIENRNPTKTISWVMVIVFLPGIGLVLYYLFGQKFRKVRRLQHINREQNTKLLAAWQESLIRMDEQLETIHEKIGTLSRVFDYLKNQKLSFFSLNNRVELFINGEEKFPVLLKRLREAKHSIHLEYYIFELDNIGRQVLEILEEKAKSGVKVRLILDSFGSPDVIKYLVKNPPGYPFVAFLPVNFTSLANSNYRNHRKIVVIDCQYGFVGGINISDRYINTPDQIDYWRDTAMAVEGIAVNNLQIQFWNSWNQTEGEPFLLTDEYLNFSVPHIPERAAVAFSSSDPGSLGPFNMEAIILAINDAKESIQLCTPYFIPSEQLSTALEIAVSSGVRVELMLPEKADSYIVQHASFSFLKPLLQRGVQVYLYKKGFIHAKTVCIDGQLAFVGTVNLDMRSFYINYEIASIVSDEAYCKRLENQFEIDKEACDLITLYIWAHRKKWKRGIDSLCRLLAPLL</sequence>
<dbReference type="EC" id="2.7.8.-" evidence="12"/>
<keyword evidence="7 13" id="KW-1133">Transmembrane helix</keyword>
<evidence type="ECO:0000256" key="1">
    <source>
        <dbReference type="ARBA" id="ARBA00004651"/>
    </source>
</evidence>
<dbReference type="NCBIfam" id="TIGR04265">
    <property type="entry name" value="bac_cardiolipin"/>
    <property type="match status" value="1"/>
</dbReference>
<evidence type="ECO:0000256" key="7">
    <source>
        <dbReference type="ARBA" id="ARBA00022989"/>
    </source>
</evidence>
<evidence type="ECO:0000256" key="6">
    <source>
        <dbReference type="ARBA" id="ARBA00022737"/>
    </source>
</evidence>
<dbReference type="InterPro" id="IPR022924">
    <property type="entry name" value="Cardiolipin_synthase"/>
</dbReference>
<dbReference type="Pfam" id="PF13396">
    <property type="entry name" value="PLDc_N"/>
    <property type="match status" value="1"/>
</dbReference>
<comment type="subcellular location">
    <subcellularLocation>
        <location evidence="1">Cell membrane</location>
        <topology evidence="1">Multi-pass membrane protein</topology>
    </subcellularLocation>
</comment>
<feature type="domain" description="PLD phosphodiesterase" evidence="14">
    <location>
        <begin position="229"/>
        <end position="256"/>
    </location>
</feature>
<dbReference type="EMBL" id="JBDJNQ010000017">
    <property type="protein sequence ID" value="MEN5380412.1"/>
    <property type="molecule type" value="Genomic_DNA"/>
</dbReference>
<dbReference type="Gene3D" id="3.30.870.10">
    <property type="entry name" value="Endonuclease Chain A"/>
    <property type="match status" value="2"/>
</dbReference>
<feature type="domain" description="PLD phosphodiesterase" evidence="14">
    <location>
        <begin position="408"/>
        <end position="435"/>
    </location>
</feature>
<dbReference type="InterPro" id="IPR001736">
    <property type="entry name" value="PLipase_D/transphosphatidylase"/>
</dbReference>
<dbReference type="InterPro" id="IPR025202">
    <property type="entry name" value="PLD-like_dom"/>
</dbReference>
<protein>
    <recommendedName>
        <fullName evidence="12">Cardiolipin synthase</fullName>
        <ecNumber evidence="12">2.7.8.-</ecNumber>
    </recommendedName>
</protein>
<comment type="caution">
    <text evidence="15">The sequence shown here is derived from an EMBL/GenBank/DDBJ whole genome shotgun (WGS) entry which is preliminary data.</text>
</comment>
<evidence type="ECO:0000256" key="3">
    <source>
        <dbReference type="ARBA" id="ARBA00022516"/>
    </source>
</evidence>
<reference evidence="15 16" key="1">
    <citation type="submission" date="2024-04" db="EMBL/GenBank/DDBJ databases">
        <title>WGS of bacteria from Torrens River.</title>
        <authorList>
            <person name="Wyrsch E.R."/>
            <person name="Drigo B."/>
        </authorList>
    </citation>
    <scope>NUCLEOTIDE SEQUENCE [LARGE SCALE GENOMIC DNA]</scope>
    <source>
        <strain evidence="15 16">TWI391</strain>
    </source>
</reference>
<dbReference type="CDD" id="cd09110">
    <property type="entry name" value="PLDc_CLS_1"/>
    <property type="match status" value="1"/>
</dbReference>
<dbReference type="Pfam" id="PF13091">
    <property type="entry name" value="PLDc_2"/>
    <property type="match status" value="2"/>
</dbReference>
<evidence type="ECO:0000256" key="5">
    <source>
        <dbReference type="ARBA" id="ARBA00022692"/>
    </source>
</evidence>
<feature type="transmembrane region" description="Helical" evidence="13">
    <location>
        <begin position="49"/>
        <end position="69"/>
    </location>
</feature>
<dbReference type="InterPro" id="IPR027379">
    <property type="entry name" value="CLS_N"/>
</dbReference>
<keyword evidence="9 13" id="KW-0472">Membrane</keyword>
<keyword evidence="11" id="KW-1208">Phospholipid metabolism</keyword>
<evidence type="ECO:0000256" key="8">
    <source>
        <dbReference type="ARBA" id="ARBA00023098"/>
    </source>
</evidence>
<dbReference type="SUPFAM" id="SSF56024">
    <property type="entry name" value="Phospholipase D/nuclease"/>
    <property type="match status" value="2"/>
</dbReference>
<evidence type="ECO:0000256" key="4">
    <source>
        <dbReference type="ARBA" id="ARBA00022679"/>
    </source>
</evidence>
<evidence type="ECO:0000313" key="15">
    <source>
        <dbReference type="EMBL" id="MEN5380412.1"/>
    </source>
</evidence>
<organism evidence="15 16">
    <name type="scientific">Sphingobacterium kitahiroshimense</name>
    <dbReference type="NCBI Taxonomy" id="470446"/>
    <lineage>
        <taxon>Bacteria</taxon>
        <taxon>Pseudomonadati</taxon>
        <taxon>Bacteroidota</taxon>
        <taxon>Sphingobacteriia</taxon>
        <taxon>Sphingobacteriales</taxon>
        <taxon>Sphingobacteriaceae</taxon>
        <taxon>Sphingobacterium</taxon>
    </lineage>
</organism>
<evidence type="ECO:0000256" key="13">
    <source>
        <dbReference type="SAM" id="Phobius"/>
    </source>
</evidence>
<dbReference type="PANTHER" id="PTHR21248">
    <property type="entry name" value="CARDIOLIPIN SYNTHASE"/>
    <property type="match status" value="1"/>
</dbReference>
<accession>A0ABV0C0X7</accession>
<keyword evidence="6" id="KW-0677">Repeat</keyword>
<keyword evidence="8" id="KW-0443">Lipid metabolism</keyword>
<feature type="transmembrane region" description="Helical" evidence="13">
    <location>
        <begin position="22"/>
        <end position="40"/>
    </location>
</feature>
<keyword evidence="5 13" id="KW-0812">Transmembrane</keyword>
<evidence type="ECO:0000256" key="9">
    <source>
        <dbReference type="ARBA" id="ARBA00023136"/>
    </source>
</evidence>
<dbReference type="Proteomes" id="UP001409291">
    <property type="component" value="Unassembled WGS sequence"/>
</dbReference>
<dbReference type="CDD" id="cd09112">
    <property type="entry name" value="PLDc_CLS_2"/>
    <property type="match status" value="1"/>
</dbReference>
<evidence type="ECO:0000256" key="11">
    <source>
        <dbReference type="ARBA" id="ARBA00023264"/>
    </source>
</evidence>
<evidence type="ECO:0000256" key="10">
    <source>
        <dbReference type="ARBA" id="ARBA00023209"/>
    </source>
</evidence>
<evidence type="ECO:0000256" key="12">
    <source>
        <dbReference type="NCBIfam" id="TIGR04265"/>
    </source>
</evidence>
<keyword evidence="2" id="KW-1003">Cell membrane</keyword>
<name>A0ABV0C0X7_9SPHI</name>
<dbReference type="PROSITE" id="PS50035">
    <property type="entry name" value="PLD"/>
    <property type="match status" value="2"/>
</dbReference>
<evidence type="ECO:0000259" key="14">
    <source>
        <dbReference type="PROSITE" id="PS50035"/>
    </source>
</evidence>
<keyword evidence="3" id="KW-0444">Lipid biosynthesis</keyword>
<dbReference type="RefSeq" id="WP_346583265.1">
    <property type="nucleotide sequence ID" value="NZ_JBDJLH010000006.1"/>
</dbReference>
<evidence type="ECO:0000256" key="2">
    <source>
        <dbReference type="ARBA" id="ARBA00022475"/>
    </source>
</evidence>